<protein>
    <submittedName>
        <fullName evidence="1">Uncharacterized protein</fullName>
    </submittedName>
</protein>
<keyword evidence="2" id="KW-1185">Reference proteome</keyword>
<dbReference type="Proteomes" id="UP000054166">
    <property type="component" value="Unassembled WGS sequence"/>
</dbReference>
<dbReference type="InParanoid" id="A0A0C3BDG9"/>
<accession>A0A0C3BDG9</accession>
<proteinExistence type="predicted"/>
<reference evidence="1 2" key="1">
    <citation type="submission" date="2014-04" db="EMBL/GenBank/DDBJ databases">
        <authorList>
            <consortium name="DOE Joint Genome Institute"/>
            <person name="Kuo A."/>
            <person name="Tarkka M."/>
            <person name="Buscot F."/>
            <person name="Kohler A."/>
            <person name="Nagy L.G."/>
            <person name="Floudas D."/>
            <person name="Copeland A."/>
            <person name="Barry K.W."/>
            <person name="Cichocki N."/>
            <person name="Veneault-Fourrey C."/>
            <person name="LaButti K."/>
            <person name="Lindquist E.A."/>
            <person name="Lipzen A."/>
            <person name="Lundell T."/>
            <person name="Morin E."/>
            <person name="Murat C."/>
            <person name="Sun H."/>
            <person name="Tunlid A."/>
            <person name="Henrissat B."/>
            <person name="Grigoriev I.V."/>
            <person name="Hibbett D.S."/>
            <person name="Martin F."/>
            <person name="Nordberg H.P."/>
            <person name="Cantor M.N."/>
            <person name="Hua S.X."/>
        </authorList>
    </citation>
    <scope>NUCLEOTIDE SEQUENCE [LARGE SCALE GENOMIC DNA]</scope>
    <source>
        <strain evidence="1 2">F 1598</strain>
    </source>
</reference>
<dbReference type="AlphaFoldDB" id="A0A0C3BDG9"/>
<sequence length="79" mass="8927">MTVPPVTRHAPNTSINIGTCNQGYYRGQARRLKVRTKKNSCKKEAFNCIYYAAALPKWLLVYGDRVRVALRGGRLNSTI</sequence>
<evidence type="ECO:0000313" key="1">
    <source>
        <dbReference type="EMBL" id="KIM84373.1"/>
    </source>
</evidence>
<evidence type="ECO:0000313" key="2">
    <source>
        <dbReference type="Proteomes" id="UP000054166"/>
    </source>
</evidence>
<name>A0A0C3BDG9_PILCF</name>
<gene>
    <name evidence="1" type="ORF">PILCRDRAFT_818732</name>
</gene>
<organism evidence="1 2">
    <name type="scientific">Piloderma croceum (strain F 1598)</name>
    <dbReference type="NCBI Taxonomy" id="765440"/>
    <lineage>
        <taxon>Eukaryota</taxon>
        <taxon>Fungi</taxon>
        <taxon>Dikarya</taxon>
        <taxon>Basidiomycota</taxon>
        <taxon>Agaricomycotina</taxon>
        <taxon>Agaricomycetes</taxon>
        <taxon>Agaricomycetidae</taxon>
        <taxon>Atheliales</taxon>
        <taxon>Atheliaceae</taxon>
        <taxon>Piloderma</taxon>
    </lineage>
</organism>
<dbReference type="EMBL" id="KN832988">
    <property type="protein sequence ID" value="KIM84373.1"/>
    <property type="molecule type" value="Genomic_DNA"/>
</dbReference>
<reference evidence="2" key="2">
    <citation type="submission" date="2015-01" db="EMBL/GenBank/DDBJ databases">
        <title>Evolutionary Origins and Diversification of the Mycorrhizal Mutualists.</title>
        <authorList>
            <consortium name="DOE Joint Genome Institute"/>
            <consortium name="Mycorrhizal Genomics Consortium"/>
            <person name="Kohler A."/>
            <person name="Kuo A."/>
            <person name="Nagy L.G."/>
            <person name="Floudas D."/>
            <person name="Copeland A."/>
            <person name="Barry K.W."/>
            <person name="Cichocki N."/>
            <person name="Veneault-Fourrey C."/>
            <person name="LaButti K."/>
            <person name="Lindquist E.A."/>
            <person name="Lipzen A."/>
            <person name="Lundell T."/>
            <person name="Morin E."/>
            <person name="Murat C."/>
            <person name="Riley R."/>
            <person name="Ohm R."/>
            <person name="Sun H."/>
            <person name="Tunlid A."/>
            <person name="Henrissat B."/>
            <person name="Grigoriev I.V."/>
            <person name="Hibbett D.S."/>
            <person name="Martin F."/>
        </authorList>
    </citation>
    <scope>NUCLEOTIDE SEQUENCE [LARGE SCALE GENOMIC DNA]</scope>
    <source>
        <strain evidence="2">F 1598</strain>
    </source>
</reference>
<dbReference type="HOGENOM" id="CLU_2606857_0_0_1"/>